<dbReference type="EMBL" id="PIQH01000007">
    <property type="protein sequence ID" value="RUO79961.1"/>
    <property type="molecule type" value="Genomic_DNA"/>
</dbReference>
<gene>
    <name evidence="2" type="ORF">CWI84_08350</name>
</gene>
<feature type="domain" description="Smr" evidence="1">
    <location>
        <begin position="99"/>
        <end position="180"/>
    </location>
</feature>
<evidence type="ECO:0000259" key="1">
    <source>
        <dbReference type="PROSITE" id="PS50828"/>
    </source>
</evidence>
<dbReference type="NCBIfam" id="NF033154">
    <property type="entry name" value="endonuc_SmrA"/>
    <property type="match status" value="1"/>
</dbReference>
<dbReference type="SMART" id="SM00463">
    <property type="entry name" value="SMR"/>
    <property type="match status" value="1"/>
</dbReference>
<dbReference type="InterPro" id="IPR047688">
    <property type="entry name" value="Endonuc_SmrA"/>
</dbReference>
<comment type="caution">
    <text evidence="2">The sequence shown here is derived from an EMBL/GenBank/DDBJ whole genome shotgun (WGS) entry which is preliminary data.</text>
</comment>
<dbReference type="PANTHER" id="PTHR35562:SF2">
    <property type="entry name" value="DNA ENDONUCLEASE SMRA-RELATED"/>
    <property type="match status" value="1"/>
</dbReference>
<dbReference type="AlphaFoldDB" id="A0A432ZQ39"/>
<organism evidence="2 3">
    <name type="scientific">Idiomarina tyrosinivorans</name>
    <dbReference type="NCBI Taxonomy" id="1445662"/>
    <lineage>
        <taxon>Bacteria</taxon>
        <taxon>Pseudomonadati</taxon>
        <taxon>Pseudomonadota</taxon>
        <taxon>Gammaproteobacteria</taxon>
        <taxon>Alteromonadales</taxon>
        <taxon>Idiomarinaceae</taxon>
        <taxon>Idiomarina</taxon>
    </lineage>
</organism>
<dbReference type="SUPFAM" id="SSF160443">
    <property type="entry name" value="SMR domain-like"/>
    <property type="match status" value="1"/>
</dbReference>
<name>A0A432ZQ39_9GAMM</name>
<reference evidence="2 3" key="1">
    <citation type="journal article" date="2011" name="Front. Microbiol.">
        <title>Genomic signatures of strain selection and enhancement in Bacillus atrophaeus var. globigii, a historical biowarfare simulant.</title>
        <authorList>
            <person name="Gibbons H.S."/>
            <person name="Broomall S.M."/>
            <person name="McNew L.A."/>
            <person name="Daligault H."/>
            <person name="Chapman C."/>
            <person name="Bruce D."/>
            <person name="Karavis M."/>
            <person name="Krepps M."/>
            <person name="McGregor P.A."/>
            <person name="Hong C."/>
            <person name="Park K.H."/>
            <person name="Akmal A."/>
            <person name="Feldman A."/>
            <person name="Lin J.S."/>
            <person name="Chang W.E."/>
            <person name="Higgs B.W."/>
            <person name="Demirev P."/>
            <person name="Lindquist J."/>
            <person name="Liem A."/>
            <person name="Fochler E."/>
            <person name="Read T.D."/>
            <person name="Tapia R."/>
            <person name="Johnson S."/>
            <person name="Bishop-Lilly K.A."/>
            <person name="Detter C."/>
            <person name="Han C."/>
            <person name="Sozhamannan S."/>
            <person name="Rosenzweig C.N."/>
            <person name="Skowronski E.W."/>
        </authorList>
    </citation>
    <scope>NUCLEOTIDE SEQUENCE [LARGE SCALE GENOMIC DNA]</scope>
    <source>
        <strain evidence="2 3">CC-PW-9</strain>
    </source>
</reference>
<accession>A0A432ZQ39</accession>
<evidence type="ECO:0000313" key="2">
    <source>
        <dbReference type="EMBL" id="RUO79961.1"/>
    </source>
</evidence>
<dbReference type="OrthoDB" id="9808881at2"/>
<dbReference type="GO" id="GO:0004520">
    <property type="term" value="F:DNA endonuclease activity"/>
    <property type="evidence" value="ECO:0007669"/>
    <property type="project" value="TreeGrafter"/>
</dbReference>
<dbReference type="PROSITE" id="PS50828">
    <property type="entry name" value="SMR"/>
    <property type="match status" value="1"/>
</dbReference>
<keyword evidence="2" id="KW-0378">Hydrolase</keyword>
<keyword evidence="2" id="KW-0540">Nuclease</keyword>
<keyword evidence="2" id="KW-0255">Endonuclease</keyword>
<dbReference type="Gene3D" id="3.30.1370.110">
    <property type="match status" value="1"/>
</dbReference>
<dbReference type="InterPro" id="IPR002625">
    <property type="entry name" value="Smr_dom"/>
</dbReference>
<keyword evidence="3" id="KW-1185">Reference proteome</keyword>
<dbReference type="Pfam" id="PF01713">
    <property type="entry name" value="Smr"/>
    <property type="match status" value="1"/>
</dbReference>
<dbReference type="InterPro" id="IPR036063">
    <property type="entry name" value="Smr_dom_sf"/>
</dbReference>
<proteinExistence type="predicted"/>
<sequence length="196" mass="22470">MSKLDSDETFELFRQEMNDVTPLSGEQVADIKKAFEPTLAQKERRRAAEQAEQEDANFLSTEYVDLVEPGEEISFRREGVQDGVYKRLKQGRYTMEASLNLHNHTLREARTALFNFVQDCHKAGVRTALVIHGMGKNSKPHPALIKSYVNKWLRELSPVLAFHSAQRFHGGCGALYVMLKKNAEQKQLNRERHAKK</sequence>
<dbReference type="RefSeq" id="WP_126842137.1">
    <property type="nucleotide sequence ID" value="NZ_PIQH01000007.1"/>
</dbReference>
<evidence type="ECO:0000313" key="3">
    <source>
        <dbReference type="Proteomes" id="UP000287996"/>
    </source>
</evidence>
<dbReference type="Proteomes" id="UP000287996">
    <property type="component" value="Unassembled WGS sequence"/>
</dbReference>
<protein>
    <submittedName>
        <fullName evidence="2">DNA endonuclease SmrA</fullName>
    </submittedName>
</protein>
<dbReference type="PANTHER" id="PTHR35562">
    <property type="entry name" value="DNA ENDONUCLEASE SMRA-RELATED"/>
    <property type="match status" value="1"/>
</dbReference>